<sequence>MLISKITIRKTTTTIIPREIAGVTMKSIINPIINSNNEVVGFFSVILNIDKVSQIEEVLEDLRTSIENTNASIQEIVAGAK</sequence>
<keyword evidence="2" id="KW-1185">Reference proteome</keyword>
<name>A0A1S8TLA1_9CLOT</name>
<evidence type="ECO:0000313" key="1">
    <source>
        <dbReference type="EMBL" id="OOM78195.1"/>
    </source>
</evidence>
<dbReference type="STRING" id="29367.CLPUN_20540"/>
<comment type="caution">
    <text evidence="1">The sequence shown here is derived from an EMBL/GenBank/DDBJ whole genome shotgun (WGS) entry which is preliminary data.</text>
</comment>
<gene>
    <name evidence="1" type="ORF">CLPUN_20540</name>
</gene>
<organism evidence="1 2">
    <name type="scientific">Clostridium puniceum</name>
    <dbReference type="NCBI Taxonomy" id="29367"/>
    <lineage>
        <taxon>Bacteria</taxon>
        <taxon>Bacillati</taxon>
        <taxon>Bacillota</taxon>
        <taxon>Clostridia</taxon>
        <taxon>Eubacteriales</taxon>
        <taxon>Clostridiaceae</taxon>
        <taxon>Clostridium</taxon>
    </lineage>
</organism>
<dbReference type="Proteomes" id="UP000190890">
    <property type="component" value="Unassembled WGS sequence"/>
</dbReference>
<evidence type="ECO:0000313" key="2">
    <source>
        <dbReference type="Proteomes" id="UP000190890"/>
    </source>
</evidence>
<reference evidence="1 2" key="1">
    <citation type="submission" date="2016-05" db="EMBL/GenBank/DDBJ databases">
        <title>Microbial solvent formation.</title>
        <authorList>
            <person name="Poehlein A."/>
            <person name="Montoya Solano J.D."/>
            <person name="Flitsch S."/>
            <person name="Krabben P."/>
            <person name="Duerre P."/>
            <person name="Daniel R."/>
        </authorList>
    </citation>
    <scope>NUCLEOTIDE SEQUENCE [LARGE SCALE GENOMIC DNA]</scope>
    <source>
        <strain evidence="1 2">DSM 2619</strain>
    </source>
</reference>
<proteinExistence type="predicted"/>
<dbReference type="RefSeq" id="WP_242954102.1">
    <property type="nucleotide sequence ID" value="NZ_LZZM01000132.1"/>
</dbReference>
<protein>
    <submittedName>
        <fullName evidence="1">Uncharacterized protein</fullName>
    </submittedName>
</protein>
<accession>A0A1S8TLA1</accession>
<dbReference type="AlphaFoldDB" id="A0A1S8TLA1"/>
<dbReference type="EMBL" id="LZZM01000132">
    <property type="protein sequence ID" value="OOM78195.1"/>
    <property type="molecule type" value="Genomic_DNA"/>
</dbReference>